<dbReference type="PANTHER" id="PTHR36435">
    <property type="entry name" value="SLR1288 PROTEIN"/>
    <property type="match status" value="1"/>
</dbReference>
<comment type="caution">
    <text evidence="3">The sequence shown here is derived from an EMBL/GenBank/DDBJ whole genome shotgun (WGS) entry which is preliminary data.</text>
</comment>
<name>A0A0M1P1Q5_9BACL</name>
<feature type="transmembrane region" description="Helical" evidence="1">
    <location>
        <begin position="217"/>
        <end position="238"/>
    </location>
</feature>
<organism evidence="3 4">
    <name type="scientific">Paenibacillus solani</name>
    <dbReference type="NCBI Taxonomy" id="1705565"/>
    <lineage>
        <taxon>Bacteria</taxon>
        <taxon>Bacillati</taxon>
        <taxon>Bacillota</taxon>
        <taxon>Bacilli</taxon>
        <taxon>Bacillales</taxon>
        <taxon>Paenibacillaceae</taxon>
        <taxon>Paenibacillus</taxon>
    </lineage>
</organism>
<evidence type="ECO:0000256" key="1">
    <source>
        <dbReference type="SAM" id="Phobius"/>
    </source>
</evidence>
<feature type="transmembrane region" description="Helical" evidence="1">
    <location>
        <begin position="44"/>
        <end position="65"/>
    </location>
</feature>
<accession>A0A0M1P1Q5</accession>
<feature type="transmembrane region" description="Helical" evidence="1">
    <location>
        <begin position="77"/>
        <end position="100"/>
    </location>
</feature>
<dbReference type="InterPro" id="IPR003675">
    <property type="entry name" value="Rce1/LyrA-like_dom"/>
</dbReference>
<protein>
    <submittedName>
        <fullName evidence="3">CAAX protease</fullName>
    </submittedName>
</protein>
<gene>
    <name evidence="3" type="ORF">AM231_01880</name>
</gene>
<keyword evidence="3" id="KW-0645">Protease</keyword>
<dbReference type="GO" id="GO:0006508">
    <property type="term" value="P:proteolysis"/>
    <property type="evidence" value="ECO:0007669"/>
    <property type="project" value="UniProtKB-KW"/>
</dbReference>
<keyword evidence="3" id="KW-0378">Hydrolase</keyword>
<dbReference type="EMBL" id="LIUT01000001">
    <property type="protein sequence ID" value="KOR88009.1"/>
    <property type="molecule type" value="Genomic_DNA"/>
</dbReference>
<feature type="transmembrane region" description="Helical" evidence="1">
    <location>
        <begin position="145"/>
        <end position="162"/>
    </location>
</feature>
<dbReference type="Pfam" id="PF02517">
    <property type="entry name" value="Rce1-like"/>
    <property type="match status" value="1"/>
</dbReference>
<feature type="transmembrane region" description="Helical" evidence="1">
    <location>
        <begin position="106"/>
        <end position="124"/>
    </location>
</feature>
<feature type="transmembrane region" description="Helical" evidence="1">
    <location>
        <begin position="16"/>
        <end position="38"/>
    </location>
</feature>
<keyword evidence="1" id="KW-0472">Membrane</keyword>
<dbReference type="PANTHER" id="PTHR36435:SF1">
    <property type="entry name" value="CAAX AMINO TERMINAL PROTEASE FAMILY PROTEIN"/>
    <property type="match status" value="1"/>
</dbReference>
<dbReference type="AlphaFoldDB" id="A0A0M1P1Q5"/>
<feature type="transmembrane region" description="Helical" evidence="1">
    <location>
        <begin position="168"/>
        <end position="187"/>
    </location>
</feature>
<evidence type="ECO:0000313" key="3">
    <source>
        <dbReference type="EMBL" id="KOR88009.1"/>
    </source>
</evidence>
<keyword evidence="1" id="KW-1133">Transmembrane helix</keyword>
<dbReference type="Proteomes" id="UP000036932">
    <property type="component" value="Unassembled WGS sequence"/>
</dbReference>
<keyword evidence="4" id="KW-1185">Reference proteome</keyword>
<keyword evidence="1" id="KW-0812">Transmembrane</keyword>
<sequence>MSNPKTKVSLSHRRPVLTVVIIEVLLLLAVFAAGAYATINELSYTSPVLISFIPIALVLMVYFTWKKKWNALGFRKLSSIPAAGWVYYSPLLLILVVISLKGMREIGVSEILFFIFFTLLVGFVEESIYRGLILKTLLPKGVKTAVITSSILFAITHVLNVLSGQDAFQTVLQIVYALLIGAVLALLMVKNNNIIPLILFHFIHNFIQFVGNDNSDAFIGYDLIILLVLVLYCIWLSFSLKKTPVSAGIDHAI</sequence>
<evidence type="ECO:0000259" key="2">
    <source>
        <dbReference type="Pfam" id="PF02517"/>
    </source>
</evidence>
<dbReference type="OrthoDB" id="371054at2"/>
<dbReference type="InterPro" id="IPR052710">
    <property type="entry name" value="CAAX_protease"/>
</dbReference>
<dbReference type="RefSeq" id="WP_054401063.1">
    <property type="nucleotide sequence ID" value="NZ_LIUT01000001.1"/>
</dbReference>
<dbReference type="GO" id="GO:0080120">
    <property type="term" value="P:CAAX-box protein maturation"/>
    <property type="evidence" value="ECO:0007669"/>
    <property type="project" value="UniProtKB-ARBA"/>
</dbReference>
<dbReference type="PATRIC" id="fig|1705565.3.peg.2232"/>
<evidence type="ECO:0000313" key="4">
    <source>
        <dbReference type="Proteomes" id="UP000036932"/>
    </source>
</evidence>
<reference evidence="4" key="1">
    <citation type="submission" date="2015-08" db="EMBL/GenBank/DDBJ databases">
        <title>Genome sequencing project for genomic taxonomy and phylogenomics of Bacillus-like bacteria.</title>
        <authorList>
            <person name="Liu B."/>
            <person name="Wang J."/>
            <person name="Zhu Y."/>
            <person name="Liu G."/>
            <person name="Chen Q."/>
            <person name="Chen Z."/>
            <person name="Lan J."/>
            <person name="Che J."/>
            <person name="Ge C."/>
            <person name="Shi H."/>
            <person name="Pan Z."/>
            <person name="Liu X."/>
        </authorList>
    </citation>
    <scope>NUCLEOTIDE SEQUENCE [LARGE SCALE GENOMIC DNA]</scope>
    <source>
        <strain evidence="4">FJAT-22460</strain>
    </source>
</reference>
<dbReference type="GO" id="GO:0004175">
    <property type="term" value="F:endopeptidase activity"/>
    <property type="evidence" value="ECO:0007669"/>
    <property type="project" value="UniProtKB-ARBA"/>
</dbReference>
<proteinExistence type="predicted"/>
<feature type="domain" description="CAAX prenyl protease 2/Lysostaphin resistance protein A-like" evidence="2">
    <location>
        <begin position="109"/>
        <end position="207"/>
    </location>
</feature>